<dbReference type="InterPro" id="IPR001719">
    <property type="entry name" value="AP_endonuc_2"/>
</dbReference>
<protein>
    <submittedName>
        <fullName evidence="9">Endonuclease IV</fullName>
    </submittedName>
</protein>
<dbReference type="Pfam" id="PF01261">
    <property type="entry name" value="AP_endonuc_2"/>
    <property type="match status" value="1"/>
</dbReference>
<dbReference type="AlphaFoldDB" id="A0A1H6IFN1"/>
<dbReference type="GO" id="GO:0003677">
    <property type="term" value="F:DNA binding"/>
    <property type="evidence" value="ECO:0007669"/>
    <property type="project" value="InterPro"/>
</dbReference>
<gene>
    <name evidence="9" type="ORF">SAMN04489835_0044</name>
</gene>
<dbReference type="GO" id="GO:0008270">
    <property type="term" value="F:zinc ion binding"/>
    <property type="evidence" value="ECO:0007669"/>
    <property type="project" value="InterPro"/>
</dbReference>
<dbReference type="PANTHER" id="PTHR21445:SF0">
    <property type="entry name" value="APURINIC-APYRIMIDINIC ENDONUCLEASE"/>
    <property type="match status" value="1"/>
</dbReference>
<evidence type="ECO:0000313" key="9">
    <source>
        <dbReference type="EMBL" id="SEH46002.1"/>
    </source>
</evidence>
<evidence type="ECO:0000256" key="3">
    <source>
        <dbReference type="ARBA" id="ARBA00022723"/>
    </source>
</evidence>
<accession>A0A1H6IFN1</accession>
<reference evidence="10" key="1">
    <citation type="submission" date="2016-10" db="EMBL/GenBank/DDBJ databases">
        <authorList>
            <person name="Varghese N."/>
            <person name="Submissions S."/>
        </authorList>
    </citation>
    <scope>NUCLEOTIDE SEQUENCE [LARGE SCALE GENOMIC DNA]</scope>
    <source>
        <strain evidence="10">DSM 45405</strain>
    </source>
</reference>
<dbReference type="GO" id="GO:0003906">
    <property type="term" value="F:DNA-(apurinic or apyrimidinic site) endonuclease activity"/>
    <property type="evidence" value="ECO:0007669"/>
    <property type="project" value="TreeGrafter"/>
</dbReference>
<dbReference type="Gene3D" id="3.20.20.150">
    <property type="entry name" value="Divalent-metal-dependent TIM barrel enzymes"/>
    <property type="match status" value="1"/>
</dbReference>
<dbReference type="PROSITE" id="PS51432">
    <property type="entry name" value="AP_NUCLEASE_F2_4"/>
    <property type="match status" value="1"/>
</dbReference>
<evidence type="ECO:0000256" key="7">
    <source>
        <dbReference type="ARBA" id="ARBA00023204"/>
    </source>
</evidence>
<keyword evidence="3" id="KW-0479">Metal-binding</keyword>
<feature type="domain" description="Xylose isomerase-like TIM barrel" evidence="8">
    <location>
        <begin position="36"/>
        <end position="269"/>
    </location>
</feature>
<sequence>MGGLLNAARSSPLDRRPPRIGTVLIGSHVHGDDPLAAAQADGADVVQFFLGNPQSWKKPKPREDADALRASSVPIYVHAPYLINVASANNRVRIPSRKILQDTCDAAADVGATAVIVHGGHADDNDMEAGFERWVKALDYLETDVPVYLENTAGGDHAMARHFDVIARLWDHIGDKGIGFCLDTCHAWAAGEALIDAVDRIKAITGRIDLVHCNDSRDAAGSGADRHANFGTGQIDPQLLVAVVEAADAPVICETADEGRKDDIAFLRDNLG</sequence>
<dbReference type="PROSITE" id="PS00731">
    <property type="entry name" value="AP_NUCLEASE_F2_3"/>
    <property type="match status" value="1"/>
</dbReference>
<dbReference type="PROSITE" id="PS00730">
    <property type="entry name" value="AP_NUCLEASE_F2_2"/>
    <property type="match status" value="1"/>
</dbReference>
<name>A0A1H6IFN1_MYCRU</name>
<dbReference type="SUPFAM" id="SSF51658">
    <property type="entry name" value="Xylose isomerase-like"/>
    <property type="match status" value="1"/>
</dbReference>
<keyword evidence="7" id="KW-0234">DNA repair</keyword>
<dbReference type="STRING" id="370526.SAMN04489835_0044"/>
<keyword evidence="6" id="KW-0862">Zinc</keyword>
<dbReference type="EMBL" id="LT629971">
    <property type="protein sequence ID" value="SEH46002.1"/>
    <property type="molecule type" value="Genomic_DNA"/>
</dbReference>
<dbReference type="CDD" id="cd00019">
    <property type="entry name" value="AP2Ec"/>
    <property type="match status" value="1"/>
</dbReference>
<keyword evidence="4" id="KW-0227">DNA damage</keyword>
<dbReference type="NCBIfam" id="NF002198">
    <property type="entry name" value="PRK01060.1-3"/>
    <property type="match status" value="1"/>
</dbReference>
<proteinExistence type="inferred from homology"/>
<dbReference type="InterPro" id="IPR018246">
    <property type="entry name" value="AP_endonuc_F2_Zn_BS"/>
</dbReference>
<comment type="similarity">
    <text evidence="2">Belongs to the AP endonuclease 2 family.</text>
</comment>
<comment type="cofactor">
    <cofactor evidence="1">
        <name>Zn(2+)</name>
        <dbReference type="ChEBI" id="CHEBI:29105"/>
    </cofactor>
</comment>
<dbReference type="InterPro" id="IPR036237">
    <property type="entry name" value="Xyl_isomerase-like_sf"/>
</dbReference>
<evidence type="ECO:0000256" key="5">
    <source>
        <dbReference type="ARBA" id="ARBA00022801"/>
    </source>
</evidence>
<keyword evidence="9" id="KW-0540">Nuclease</keyword>
<evidence type="ECO:0000256" key="1">
    <source>
        <dbReference type="ARBA" id="ARBA00001947"/>
    </source>
</evidence>
<dbReference type="PROSITE" id="PS00729">
    <property type="entry name" value="AP_NUCLEASE_F2_1"/>
    <property type="match status" value="1"/>
</dbReference>
<evidence type="ECO:0000259" key="8">
    <source>
        <dbReference type="Pfam" id="PF01261"/>
    </source>
</evidence>
<dbReference type="Proteomes" id="UP000182915">
    <property type="component" value="Chromosome I"/>
</dbReference>
<dbReference type="SMART" id="SM00518">
    <property type="entry name" value="AP2Ec"/>
    <property type="match status" value="1"/>
</dbReference>
<organism evidence="9 10">
    <name type="scientific">Mycolicibacterium rutilum</name>
    <name type="common">Mycobacterium rutilum</name>
    <dbReference type="NCBI Taxonomy" id="370526"/>
    <lineage>
        <taxon>Bacteria</taxon>
        <taxon>Bacillati</taxon>
        <taxon>Actinomycetota</taxon>
        <taxon>Actinomycetes</taxon>
        <taxon>Mycobacteriales</taxon>
        <taxon>Mycobacteriaceae</taxon>
        <taxon>Mycolicibacterium</taxon>
    </lineage>
</organism>
<keyword evidence="10" id="KW-1185">Reference proteome</keyword>
<evidence type="ECO:0000313" key="10">
    <source>
        <dbReference type="Proteomes" id="UP000182915"/>
    </source>
</evidence>
<dbReference type="GO" id="GO:0008081">
    <property type="term" value="F:phosphoric diester hydrolase activity"/>
    <property type="evidence" value="ECO:0007669"/>
    <property type="project" value="TreeGrafter"/>
</dbReference>
<keyword evidence="9" id="KW-0255">Endonuclease</keyword>
<dbReference type="PANTHER" id="PTHR21445">
    <property type="entry name" value="ENDONUCLEASE IV ENDODEOXYRIBONUCLEASE IV"/>
    <property type="match status" value="1"/>
</dbReference>
<evidence type="ECO:0000256" key="2">
    <source>
        <dbReference type="ARBA" id="ARBA00005340"/>
    </source>
</evidence>
<evidence type="ECO:0000256" key="4">
    <source>
        <dbReference type="ARBA" id="ARBA00022763"/>
    </source>
</evidence>
<keyword evidence="5" id="KW-0378">Hydrolase</keyword>
<dbReference type="GO" id="GO:0006284">
    <property type="term" value="P:base-excision repair"/>
    <property type="evidence" value="ECO:0007669"/>
    <property type="project" value="TreeGrafter"/>
</dbReference>
<evidence type="ECO:0000256" key="6">
    <source>
        <dbReference type="ARBA" id="ARBA00022833"/>
    </source>
</evidence>
<dbReference type="InterPro" id="IPR013022">
    <property type="entry name" value="Xyl_isomerase-like_TIM-brl"/>
</dbReference>